<feature type="domain" description="Poor homologous synapsis 1 PH" evidence="2">
    <location>
        <begin position="19"/>
        <end position="86"/>
    </location>
</feature>
<evidence type="ECO:0000313" key="3">
    <source>
        <dbReference type="EMBL" id="GFZ00060.1"/>
    </source>
</evidence>
<reference evidence="3 4" key="1">
    <citation type="submission" date="2019-07" db="EMBL/GenBank/DDBJ databases">
        <title>De Novo Assembly of kiwifruit Actinidia rufa.</title>
        <authorList>
            <person name="Sugita-Konishi S."/>
            <person name="Sato K."/>
            <person name="Mori E."/>
            <person name="Abe Y."/>
            <person name="Kisaki G."/>
            <person name="Hamano K."/>
            <person name="Suezawa K."/>
            <person name="Otani M."/>
            <person name="Fukuda T."/>
            <person name="Manabe T."/>
            <person name="Gomi K."/>
            <person name="Tabuchi M."/>
            <person name="Akimitsu K."/>
            <person name="Kataoka I."/>
        </authorList>
    </citation>
    <scope>NUCLEOTIDE SEQUENCE [LARGE SCALE GENOMIC DNA]</scope>
    <source>
        <strain evidence="4">cv. Fuchu</strain>
    </source>
</reference>
<dbReference type="AlphaFoldDB" id="A0A7J0FPG5"/>
<dbReference type="InterPro" id="IPR057619">
    <property type="entry name" value="PH_PHS1"/>
</dbReference>
<name>A0A7J0FPG5_9ERIC</name>
<dbReference type="EMBL" id="BJWL01000013">
    <property type="protein sequence ID" value="GFZ00060.1"/>
    <property type="molecule type" value="Genomic_DNA"/>
</dbReference>
<keyword evidence="4" id="KW-1185">Reference proteome</keyword>
<accession>A0A7J0FPG5</accession>
<gene>
    <name evidence="3" type="ORF">Acr_13g0014590</name>
</gene>
<dbReference type="OrthoDB" id="1864854at2759"/>
<protein>
    <recommendedName>
        <fullName evidence="2">Poor homologous synapsis 1 PH domain-containing protein</fullName>
    </recommendedName>
</protein>
<proteinExistence type="predicted"/>
<evidence type="ECO:0000313" key="4">
    <source>
        <dbReference type="Proteomes" id="UP000585474"/>
    </source>
</evidence>
<dbReference type="Pfam" id="PF25349">
    <property type="entry name" value="PH_PHS1"/>
    <property type="match status" value="2"/>
</dbReference>
<feature type="region of interest" description="Disordered" evidence="1">
    <location>
        <begin position="129"/>
        <end position="150"/>
    </location>
</feature>
<comment type="caution">
    <text evidence="3">The sequence shown here is derived from an EMBL/GenBank/DDBJ whole genome shotgun (WGS) entry which is preliminary data.</text>
</comment>
<feature type="domain" description="Poor homologous synapsis 1 PH" evidence="2">
    <location>
        <begin position="87"/>
        <end position="118"/>
    </location>
</feature>
<evidence type="ECO:0000259" key="2">
    <source>
        <dbReference type="Pfam" id="PF25349"/>
    </source>
</evidence>
<evidence type="ECO:0000256" key="1">
    <source>
        <dbReference type="SAM" id="MobiDB-lite"/>
    </source>
</evidence>
<organism evidence="3 4">
    <name type="scientific">Actinidia rufa</name>
    <dbReference type="NCBI Taxonomy" id="165716"/>
    <lineage>
        <taxon>Eukaryota</taxon>
        <taxon>Viridiplantae</taxon>
        <taxon>Streptophyta</taxon>
        <taxon>Embryophyta</taxon>
        <taxon>Tracheophyta</taxon>
        <taxon>Spermatophyta</taxon>
        <taxon>Magnoliopsida</taxon>
        <taxon>eudicotyledons</taxon>
        <taxon>Gunneridae</taxon>
        <taxon>Pentapetalae</taxon>
        <taxon>asterids</taxon>
        <taxon>Ericales</taxon>
        <taxon>Actinidiaceae</taxon>
        <taxon>Actinidia</taxon>
    </lineage>
</organism>
<dbReference type="Proteomes" id="UP000585474">
    <property type="component" value="Unassembled WGS sequence"/>
</dbReference>
<sequence length="279" mass="31018">MAGTLVATRSGYMETTIGEQWEVQYSRFFNSPSLSSTHPSLTPLRYFPRNRLRGTWLSSSSTASLNLAADLSNSKIILTVAFLGKTYIQKFALRFPTNYEIETFMNALKEIMDGGRDNGIQCRTFVSGTSSQSDLVPSDEPYRPAADWNSVDTYTPQMQSSLNDEVTQTSNSQENLNSVDTYTHQMQSSLNYEAAKSSTSHDPAQNRDFESIFAAYPPNFTSLVMGCHPVVEQGAAQPTVPGDTDLKLQITRYLGDSSFQDMLIKVEKVIGELGYDLML</sequence>